<keyword evidence="2" id="KW-1185">Reference proteome</keyword>
<dbReference type="Pfam" id="PF10978">
    <property type="entry name" value="DUF2785"/>
    <property type="match status" value="1"/>
</dbReference>
<dbReference type="Proteomes" id="UP000287352">
    <property type="component" value="Unassembled WGS sequence"/>
</dbReference>
<dbReference type="EMBL" id="BIFR01000001">
    <property type="protein sequence ID" value="GCE10962.1"/>
    <property type="molecule type" value="Genomic_DNA"/>
</dbReference>
<reference evidence="2" key="1">
    <citation type="submission" date="2018-12" db="EMBL/GenBank/DDBJ databases">
        <title>Tengunoibacter tsumagoiensis gen. nov., sp. nov., Dictyobacter kobayashii sp. nov., D. alpinus sp. nov., and D. joshuensis sp. nov. and description of Dictyobacteraceae fam. nov. within the order Ktedonobacterales isolated from Tengu-no-mugimeshi.</title>
        <authorList>
            <person name="Wang C.M."/>
            <person name="Zheng Y."/>
            <person name="Sakai Y."/>
            <person name="Toyoda A."/>
            <person name="Minakuchi Y."/>
            <person name="Abe K."/>
            <person name="Yokota A."/>
            <person name="Yabe S."/>
        </authorList>
    </citation>
    <scope>NUCLEOTIDE SEQUENCE [LARGE SCALE GENOMIC DNA]</scope>
    <source>
        <strain evidence="2">Uno3</strain>
    </source>
</reference>
<gene>
    <name evidence="1" type="ORF">KTT_08210</name>
</gene>
<organism evidence="1 2">
    <name type="scientific">Tengunoibacter tsumagoiensis</name>
    <dbReference type="NCBI Taxonomy" id="2014871"/>
    <lineage>
        <taxon>Bacteria</taxon>
        <taxon>Bacillati</taxon>
        <taxon>Chloroflexota</taxon>
        <taxon>Ktedonobacteria</taxon>
        <taxon>Ktedonobacterales</taxon>
        <taxon>Dictyobacteraceae</taxon>
        <taxon>Tengunoibacter</taxon>
    </lineage>
</organism>
<comment type="caution">
    <text evidence="1">The sequence shown here is derived from an EMBL/GenBank/DDBJ whole genome shotgun (WGS) entry which is preliminary data.</text>
</comment>
<dbReference type="InterPro" id="IPR021247">
    <property type="entry name" value="DUF2785"/>
</dbReference>
<protein>
    <submittedName>
        <fullName evidence="1">Membrane protein</fullName>
    </submittedName>
</protein>
<dbReference type="AlphaFoldDB" id="A0A401ZW00"/>
<accession>A0A401ZW00</accession>
<dbReference type="RefSeq" id="WP_161975264.1">
    <property type="nucleotide sequence ID" value="NZ_BIFR01000001.1"/>
</dbReference>
<sequence length="287" mass="33176">MSDIIEQAKDKQFLRPLAENNYVVPAELDQFGLAQALMQNLGSTDQELRDELSYMILASGIIGGQKLQETQLEYLLDMALDEWHLFQGIGESETDTVFMRSFSNLIIAALLYNDAHQPTFTEAKVRRVKEELLRYAQEERDWRGYVKGKGWAHAMAHLADTLDECAQNHFMGVEDRKEILNVVKQLVSIKEPLEHEEDSRLANVAYRIILGKQVEDEYLSSWIDACAESLAQRQHPDYLLSSTNMRNFLRSLYFFLYWDNIASVRAIQILNLLKQHEVLYVGKQIVE</sequence>
<name>A0A401ZW00_9CHLR</name>
<evidence type="ECO:0000313" key="2">
    <source>
        <dbReference type="Proteomes" id="UP000287352"/>
    </source>
</evidence>
<evidence type="ECO:0000313" key="1">
    <source>
        <dbReference type="EMBL" id="GCE10962.1"/>
    </source>
</evidence>
<proteinExistence type="predicted"/>